<evidence type="ECO:0000256" key="6">
    <source>
        <dbReference type="ARBA" id="ARBA00022840"/>
    </source>
</evidence>
<evidence type="ECO:0000313" key="10">
    <source>
        <dbReference type="Proteomes" id="UP001589865"/>
    </source>
</evidence>
<keyword evidence="5" id="KW-0547">Nucleotide-binding</keyword>
<evidence type="ECO:0000256" key="3">
    <source>
        <dbReference type="ARBA" id="ARBA00022448"/>
    </source>
</evidence>
<dbReference type="EMBL" id="JBHLUN010000002">
    <property type="protein sequence ID" value="MFC0407233.1"/>
    <property type="molecule type" value="Genomic_DNA"/>
</dbReference>
<evidence type="ECO:0000259" key="8">
    <source>
        <dbReference type="PROSITE" id="PS50893"/>
    </source>
</evidence>
<protein>
    <submittedName>
        <fullName evidence="9">ABC transporter ATP-binding protein</fullName>
    </submittedName>
</protein>
<dbReference type="InterPro" id="IPR027417">
    <property type="entry name" value="P-loop_NTPase"/>
</dbReference>
<dbReference type="Gene3D" id="3.40.50.300">
    <property type="entry name" value="P-loop containing nucleotide triphosphate hydrolases"/>
    <property type="match status" value="1"/>
</dbReference>
<dbReference type="RefSeq" id="WP_377042926.1">
    <property type="nucleotide sequence ID" value="NZ_JBHLUN010000002.1"/>
</dbReference>
<evidence type="ECO:0000256" key="1">
    <source>
        <dbReference type="ARBA" id="ARBA00004417"/>
    </source>
</evidence>
<reference evidence="9 10" key="1">
    <citation type="submission" date="2024-09" db="EMBL/GenBank/DDBJ databases">
        <authorList>
            <person name="Sun Q."/>
            <person name="Mori K."/>
        </authorList>
    </citation>
    <scope>NUCLEOTIDE SEQUENCE [LARGE SCALE GENOMIC DNA]</scope>
    <source>
        <strain evidence="9 10">TBRC 5777</strain>
    </source>
</reference>
<dbReference type="InterPro" id="IPR050388">
    <property type="entry name" value="ABC_Ni/Peptide_Import"/>
</dbReference>
<keyword evidence="7" id="KW-0472">Membrane</keyword>
<dbReference type="SMART" id="SM00382">
    <property type="entry name" value="AAA"/>
    <property type="match status" value="1"/>
</dbReference>
<comment type="caution">
    <text evidence="9">The sequence shown here is derived from an EMBL/GenBank/DDBJ whole genome shotgun (WGS) entry which is preliminary data.</text>
</comment>
<keyword evidence="6 9" id="KW-0067">ATP-binding</keyword>
<accession>A0ABV6JRN5</accession>
<dbReference type="PANTHER" id="PTHR43297">
    <property type="entry name" value="OLIGOPEPTIDE TRANSPORT ATP-BINDING PROTEIN APPD"/>
    <property type="match status" value="1"/>
</dbReference>
<dbReference type="PANTHER" id="PTHR43297:SF2">
    <property type="entry name" value="DIPEPTIDE TRANSPORT ATP-BINDING PROTEIN DPPD"/>
    <property type="match status" value="1"/>
</dbReference>
<dbReference type="PROSITE" id="PS50893">
    <property type="entry name" value="ABC_TRANSPORTER_2"/>
    <property type="match status" value="1"/>
</dbReference>
<organism evidence="9 10">
    <name type="scientific">Roseomonas elaeocarpi</name>
    <dbReference type="NCBI Taxonomy" id="907779"/>
    <lineage>
        <taxon>Bacteria</taxon>
        <taxon>Pseudomonadati</taxon>
        <taxon>Pseudomonadota</taxon>
        <taxon>Alphaproteobacteria</taxon>
        <taxon>Acetobacterales</taxon>
        <taxon>Roseomonadaceae</taxon>
        <taxon>Roseomonas</taxon>
    </lineage>
</organism>
<dbReference type="InterPro" id="IPR003439">
    <property type="entry name" value="ABC_transporter-like_ATP-bd"/>
</dbReference>
<dbReference type="CDD" id="cd03257">
    <property type="entry name" value="ABC_NikE_OppD_transporters"/>
    <property type="match status" value="1"/>
</dbReference>
<comment type="subcellular location">
    <subcellularLocation>
        <location evidence="1">Cell inner membrane</location>
        <topology evidence="1">Peripheral membrane protein</topology>
    </subcellularLocation>
</comment>
<keyword evidence="10" id="KW-1185">Reference proteome</keyword>
<dbReference type="GO" id="GO:0005524">
    <property type="term" value="F:ATP binding"/>
    <property type="evidence" value="ECO:0007669"/>
    <property type="project" value="UniProtKB-KW"/>
</dbReference>
<keyword evidence="4" id="KW-1003">Cell membrane</keyword>
<comment type="similarity">
    <text evidence="2">Belongs to the ABC transporter superfamily.</text>
</comment>
<gene>
    <name evidence="9" type="ORF">ACFFGY_03170</name>
</gene>
<dbReference type="SUPFAM" id="SSF52540">
    <property type="entry name" value="P-loop containing nucleoside triphosphate hydrolases"/>
    <property type="match status" value="1"/>
</dbReference>
<feature type="domain" description="ABC transporter" evidence="8">
    <location>
        <begin position="7"/>
        <end position="258"/>
    </location>
</feature>
<evidence type="ECO:0000256" key="5">
    <source>
        <dbReference type="ARBA" id="ARBA00022741"/>
    </source>
</evidence>
<dbReference type="InterPro" id="IPR003593">
    <property type="entry name" value="AAA+_ATPase"/>
</dbReference>
<evidence type="ECO:0000256" key="4">
    <source>
        <dbReference type="ARBA" id="ARBA00022475"/>
    </source>
</evidence>
<keyword evidence="3" id="KW-0813">Transport</keyword>
<evidence type="ECO:0000313" key="9">
    <source>
        <dbReference type="EMBL" id="MFC0407233.1"/>
    </source>
</evidence>
<name>A0ABV6JRN5_9PROT</name>
<sequence length="287" mass="31452">MSNAPLIEAHNLAVAFGQGDRTIPVVHGVSFTLGREKLGIVGESGAGKSMVGRAIMRLSPPGARVTADRLAFRGFDLLAASEREMMELRGRRIGLILQDPRYCLNPVTPVGEQIAETFRLHHPGRAGRREARERALTLLDAVKIRDPARVARLYPHEVSGGMGQRIMIAMALIAGPDVLIADEPTSALDVTVRLEVLALLEELIASRGLGLIFISHDLNLVRHFCDRVVIMCAGRIMETIAAADLDRAQHPYTRGLLSSLPSIRHRRAFLPVLQRDPAWLRPPEAVS</sequence>
<evidence type="ECO:0000256" key="2">
    <source>
        <dbReference type="ARBA" id="ARBA00005417"/>
    </source>
</evidence>
<dbReference type="Pfam" id="PF00005">
    <property type="entry name" value="ABC_tran"/>
    <property type="match status" value="1"/>
</dbReference>
<proteinExistence type="inferred from homology"/>
<dbReference type="Proteomes" id="UP001589865">
    <property type="component" value="Unassembled WGS sequence"/>
</dbReference>
<evidence type="ECO:0000256" key="7">
    <source>
        <dbReference type="ARBA" id="ARBA00023136"/>
    </source>
</evidence>